<evidence type="ECO:0000313" key="1">
    <source>
        <dbReference type="EMBL" id="TDC25114.1"/>
    </source>
</evidence>
<dbReference type="AlphaFoldDB" id="A0A4R4PS60"/>
<evidence type="ECO:0000313" key="2">
    <source>
        <dbReference type="Proteomes" id="UP000295075"/>
    </source>
</evidence>
<organism evidence="1 2">
    <name type="scientific">Kribbella albertanoniae</name>
    <dbReference type="NCBI Taxonomy" id="1266829"/>
    <lineage>
        <taxon>Bacteria</taxon>
        <taxon>Bacillati</taxon>
        <taxon>Actinomycetota</taxon>
        <taxon>Actinomycetes</taxon>
        <taxon>Propionibacteriales</taxon>
        <taxon>Kribbellaceae</taxon>
        <taxon>Kribbella</taxon>
    </lineage>
</organism>
<dbReference type="Pfam" id="PF18143">
    <property type="entry name" value="HAD_SAK_2"/>
    <property type="match status" value="1"/>
</dbReference>
<reference evidence="1 2" key="1">
    <citation type="submission" date="2019-03" db="EMBL/GenBank/DDBJ databases">
        <title>Draft genome sequences of novel Actinobacteria.</title>
        <authorList>
            <person name="Sahin N."/>
            <person name="Ay H."/>
            <person name="Saygin H."/>
        </authorList>
    </citation>
    <scope>NUCLEOTIDE SEQUENCE [LARGE SCALE GENOMIC DNA]</scope>
    <source>
        <strain evidence="1 2">JCM 30547</strain>
    </source>
</reference>
<name>A0A4R4PS60_9ACTN</name>
<protein>
    <recommendedName>
        <fullName evidence="3">Secreted protein</fullName>
    </recommendedName>
</protein>
<gene>
    <name evidence="1" type="ORF">E1261_24750</name>
</gene>
<evidence type="ECO:0008006" key="3">
    <source>
        <dbReference type="Google" id="ProtNLM"/>
    </source>
</evidence>
<comment type="caution">
    <text evidence="1">The sequence shown here is derived from an EMBL/GenBank/DDBJ whole genome shotgun (WGS) entry which is preliminary data.</text>
</comment>
<dbReference type="RefSeq" id="WP_132410418.1">
    <property type="nucleotide sequence ID" value="NZ_SMKA01000128.1"/>
</dbReference>
<keyword evidence="2" id="KW-1185">Reference proteome</keyword>
<sequence length="162" mass="17990">MRPLLLLDFDGPLNPHTKPPPPGYLRHEIAEGTKSWVVHLNPHHGVELRALAATFDLVWASSWEHGANRLLSPLLGLPQLPTILWPDRTPIPGRSWKTPYVAEWVGDRSFVWVDDGVGDADVAYFPGAHQVVWPVDGRTGLTPDDFRAIRNSFADNGDPAHS</sequence>
<dbReference type="OrthoDB" id="5124141at2"/>
<proteinExistence type="predicted"/>
<accession>A0A4R4PS60</accession>
<dbReference type="EMBL" id="SMKA01000128">
    <property type="protein sequence ID" value="TDC25114.1"/>
    <property type="molecule type" value="Genomic_DNA"/>
</dbReference>
<dbReference type="Proteomes" id="UP000295075">
    <property type="component" value="Unassembled WGS sequence"/>
</dbReference>